<evidence type="ECO:0000256" key="1">
    <source>
        <dbReference type="SAM" id="MobiDB-lite"/>
    </source>
</evidence>
<sequence>MISSLASAWMAYGLPLGGMHFQQTSNRISRMAQASRVYGASYVRTEYGVVLKVRTDKLEPHTLDNAAGARCLIWREALDILQHLAARPTIFGPPKPGSVPKKGQARIKKKREKETERGREGKRKVRFTVKSNAGKEKKRKEESMVHPVEPARQTETTGQEDGATGHIYIHTLCDTQEESTESAGPCKRPALKARGLLQRLFPSQEANITRNMSLR</sequence>
<evidence type="ECO:0000313" key="3">
    <source>
        <dbReference type="Proteomes" id="UP000009169"/>
    </source>
</evidence>
<feature type="compositionally biased region" description="Basic and acidic residues" evidence="1">
    <location>
        <begin position="133"/>
        <end position="144"/>
    </location>
</feature>
<organism evidence="2 3">
    <name type="scientific">Trichophyton equinum (strain ATCC MYA-4606 / CBS 127.97)</name>
    <name type="common">Horse ringworm fungus</name>
    <dbReference type="NCBI Taxonomy" id="559882"/>
    <lineage>
        <taxon>Eukaryota</taxon>
        <taxon>Fungi</taxon>
        <taxon>Dikarya</taxon>
        <taxon>Ascomycota</taxon>
        <taxon>Pezizomycotina</taxon>
        <taxon>Eurotiomycetes</taxon>
        <taxon>Eurotiomycetidae</taxon>
        <taxon>Onygenales</taxon>
        <taxon>Arthrodermataceae</taxon>
        <taxon>Trichophyton</taxon>
    </lineage>
</organism>
<reference evidence="3" key="1">
    <citation type="journal article" date="2012" name="MBio">
        <title>Comparative genome analysis of Trichophyton rubrum and related dermatophytes reveals candidate genes involved in infection.</title>
        <authorList>
            <person name="Martinez D.A."/>
            <person name="Oliver B.G."/>
            <person name="Graeser Y."/>
            <person name="Goldberg J.M."/>
            <person name="Li W."/>
            <person name="Martinez-Rossi N.M."/>
            <person name="Monod M."/>
            <person name="Shelest E."/>
            <person name="Barton R.C."/>
            <person name="Birch E."/>
            <person name="Brakhage A.A."/>
            <person name="Chen Z."/>
            <person name="Gurr S.J."/>
            <person name="Heiman D."/>
            <person name="Heitman J."/>
            <person name="Kosti I."/>
            <person name="Rossi A."/>
            <person name="Saif S."/>
            <person name="Samalova M."/>
            <person name="Saunders C.W."/>
            <person name="Shea T."/>
            <person name="Summerbell R.C."/>
            <person name="Xu J."/>
            <person name="Young S."/>
            <person name="Zeng Q."/>
            <person name="Birren B.W."/>
            <person name="Cuomo C.A."/>
            <person name="White T.C."/>
        </authorList>
    </citation>
    <scope>NUCLEOTIDE SEQUENCE [LARGE SCALE GENOMIC DNA]</scope>
    <source>
        <strain evidence="3">ATCC MYA-4606 / CBS 127.97</strain>
    </source>
</reference>
<gene>
    <name evidence="2" type="ORF">TEQG_08006</name>
</gene>
<accession>F2Q4X3</accession>
<evidence type="ECO:0000313" key="2">
    <source>
        <dbReference type="EMBL" id="EGE09191.1"/>
    </source>
</evidence>
<feature type="region of interest" description="Disordered" evidence="1">
    <location>
        <begin position="91"/>
        <end position="159"/>
    </location>
</feature>
<protein>
    <submittedName>
        <fullName evidence="2">Uncharacterized protein</fullName>
    </submittedName>
</protein>
<name>F2Q4X3_TRIEC</name>
<dbReference type="EMBL" id="DS995797">
    <property type="protein sequence ID" value="EGE09191.1"/>
    <property type="molecule type" value="Genomic_DNA"/>
</dbReference>
<dbReference type="HOGENOM" id="CLU_111694_0_0_1"/>
<dbReference type="AlphaFoldDB" id="F2Q4X3"/>
<proteinExistence type="predicted"/>
<dbReference type="VEuPathDB" id="FungiDB:TEQG_08006"/>
<dbReference type="Proteomes" id="UP000009169">
    <property type="component" value="Unassembled WGS sequence"/>
</dbReference>
<keyword evidence="3" id="KW-1185">Reference proteome</keyword>